<evidence type="ECO:0000313" key="2">
    <source>
        <dbReference type="Proteomes" id="UP001172386"/>
    </source>
</evidence>
<keyword evidence="2" id="KW-1185">Reference proteome</keyword>
<protein>
    <submittedName>
        <fullName evidence="1">Uncharacterized protein</fullName>
    </submittedName>
</protein>
<accession>A0ACC2ZR35</accession>
<name>A0ACC2ZR35_9EURO</name>
<organism evidence="1 2">
    <name type="scientific">Neophaeococcomyces mojaviensis</name>
    <dbReference type="NCBI Taxonomy" id="3383035"/>
    <lineage>
        <taxon>Eukaryota</taxon>
        <taxon>Fungi</taxon>
        <taxon>Dikarya</taxon>
        <taxon>Ascomycota</taxon>
        <taxon>Pezizomycotina</taxon>
        <taxon>Eurotiomycetes</taxon>
        <taxon>Chaetothyriomycetidae</taxon>
        <taxon>Chaetothyriales</taxon>
        <taxon>Chaetothyriales incertae sedis</taxon>
        <taxon>Neophaeococcomyces</taxon>
    </lineage>
</organism>
<dbReference type="Proteomes" id="UP001172386">
    <property type="component" value="Unassembled WGS sequence"/>
</dbReference>
<proteinExistence type="predicted"/>
<comment type="caution">
    <text evidence="1">The sequence shown here is derived from an EMBL/GenBank/DDBJ whole genome shotgun (WGS) entry which is preliminary data.</text>
</comment>
<sequence length="469" mass="53267">MLPNYFGKTPFHNAHDESQELEYVHTDRKPLIRTMRADHKPAQEASRSQYAASLPIVECRTFPPSSLHRNPDQSSTLRHTEDDRALREVANTILRHGERSHMETTMSPADGDVENTTTASKLVHDKLSRGLQHENIFPEAIIPTVIADSQSSKVIIVDSDPEDDNITTIPPKPYFKRSSSPSPSPNIARFSQNKLSPVRSEVAKPVSPFTSLRYKKASFAPKIYRSTFSPPRHAVSTAIRAPLRLKPKGEVRFRVAKPSLDEPKSSKAAGDPTDSFHEKIDLFTHTISAHIKPDSRSLEPDHYSYHTTCTKCYKINLDATNWDPANHQRTIARFPELAKRETHNDGYRRAVLAGTIITSGADDGSIRTAKKKGEGVEGLDWLITESESEDEYQQVAIKKERREQWLRQLGTWITDDDDESEEQDMEMVDKKILRDAEKKEENKRRSSETAVASSDDESEDSEYWEYNEE</sequence>
<evidence type="ECO:0000313" key="1">
    <source>
        <dbReference type="EMBL" id="KAJ9650079.1"/>
    </source>
</evidence>
<gene>
    <name evidence="1" type="ORF">H2198_010606</name>
</gene>
<reference evidence="1" key="1">
    <citation type="submission" date="2022-10" db="EMBL/GenBank/DDBJ databases">
        <title>Culturing micro-colonial fungi from biological soil crusts in the Mojave desert and describing Neophaeococcomyces mojavensis, and introducing the new genera and species Taxawa tesnikishii.</title>
        <authorList>
            <person name="Kurbessoian T."/>
            <person name="Stajich J.E."/>
        </authorList>
    </citation>
    <scope>NUCLEOTIDE SEQUENCE</scope>
    <source>
        <strain evidence="1">JES_112</strain>
    </source>
</reference>
<dbReference type="EMBL" id="JAPDRQ010000389">
    <property type="protein sequence ID" value="KAJ9650079.1"/>
    <property type="molecule type" value="Genomic_DNA"/>
</dbReference>